<dbReference type="Pfam" id="PF13377">
    <property type="entry name" value="Peripla_BP_3"/>
    <property type="match status" value="1"/>
</dbReference>
<sequence>NMAAQRGYDLLLCYAGETDVGQLERQLESHKVDGVILSRTMLHDECVQTLQRYNVPFVAIGRVDDDKVPQVDNDQVGATAEMTRLLLQLGMRRIAYMGGCTNYTVNEDRLRGYLRGFSDCGVQVDQKLIWTGIETSEQRIDALEGALEQKPECLLCADDSMAAAVLQELRARHIKVPEQVKLASFYDSELLTSSTPQISAAQFDGERLGATACRMLLDILAGKQIALRQMQGYQVILR</sequence>
<dbReference type="SUPFAM" id="SSF53822">
    <property type="entry name" value="Periplasmic binding protein-like I"/>
    <property type="match status" value="1"/>
</dbReference>
<keyword evidence="2" id="KW-0238">DNA-binding</keyword>
<proteinExistence type="predicted"/>
<protein>
    <submittedName>
        <fullName evidence="5">Transcriptional regulator, LacI family</fullName>
    </submittedName>
</protein>
<dbReference type="PANTHER" id="PTHR30146:SF109">
    <property type="entry name" value="HTH-TYPE TRANSCRIPTIONAL REGULATOR GALS"/>
    <property type="match status" value="1"/>
</dbReference>
<dbReference type="GO" id="GO:0003700">
    <property type="term" value="F:DNA-binding transcription factor activity"/>
    <property type="evidence" value="ECO:0007669"/>
    <property type="project" value="TreeGrafter"/>
</dbReference>
<comment type="caution">
    <text evidence="5">The sequence shown here is derived from an EMBL/GenBank/DDBJ whole genome shotgun (WGS) entry which is preliminary data.</text>
</comment>
<name>K1T3W9_9ZZZZ</name>
<reference evidence="5" key="1">
    <citation type="journal article" date="2013" name="Environ. Microbiol.">
        <title>Microbiota from the distal guts of lean and obese adolescents exhibit partial functional redundancy besides clear differences in community structure.</title>
        <authorList>
            <person name="Ferrer M."/>
            <person name="Ruiz A."/>
            <person name="Lanza F."/>
            <person name="Haange S.B."/>
            <person name="Oberbach A."/>
            <person name="Till H."/>
            <person name="Bargiela R."/>
            <person name="Campoy C."/>
            <person name="Segura M.T."/>
            <person name="Richter M."/>
            <person name="von Bergen M."/>
            <person name="Seifert J."/>
            <person name="Suarez A."/>
        </authorList>
    </citation>
    <scope>NUCLEOTIDE SEQUENCE</scope>
</reference>
<keyword evidence="1" id="KW-0805">Transcription regulation</keyword>
<keyword evidence="3" id="KW-0804">Transcription</keyword>
<evidence type="ECO:0000256" key="3">
    <source>
        <dbReference type="ARBA" id="ARBA00023163"/>
    </source>
</evidence>
<feature type="non-terminal residue" evidence="5">
    <location>
        <position position="1"/>
    </location>
</feature>
<accession>K1T3W9</accession>
<dbReference type="GO" id="GO:0000976">
    <property type="term" value="F:transcription cis-regulatory region binding"/>
    <property type="evidence" value="ECO:0007669"/>
    <property type="project" value="TreeGrafter"/>
</dbReference>
<feature type="non-terminal residue" evidence="5">
    <location>
        <position position="238"/>
    </location>
</feature>
<dbReference type="PANTHER" id="PTHR30146">
    <property type="entry name" value="LACI-RELATED TRANSCRIPTIONAL REPRESSOR"/>
    <property type="match status" value="1"/>
</dbReference>
<dbReference type="InterPro" id="IPR028082">
    <property type="entry name" value="Peripla_BP_I"/>
</dbReference>
<evidence type="ECO:0000259" key="4">
    <source>
        <dbReference type="Pfam" id="PF13377"/>
    </source>
</evidence>
<organism evidence="5">
    <name type="scientific">human gut metagenome</name>
    <dbReference type="NCBI Taxonomy" id="408170"/>
    <lineage>
        <taxon>unclassified sequences</taxon>
        <taxon>metagenomes</taxon>
        <taxon>organismal metagenomes</taxon>
    </lineage>
</organism>
<dbReference type="Gene3D" id="3.40.50.2300">
    <property type="match status" value="2"/>
</dbReference>
<evidence type="ECO:0000313" key="5">
    <source>
        <dbReference type="EMBL" id="EKC54121.1"/>
    </source>
</evidence>
<feature type="domain" description="Transcriptional regulator LacI/GalR-like sensor" evidence="4">
    <location>
        <begin position="85"/>
        <end position="229"/>
    </location>
</feature>
<dbReference type="AlphaFoldDB" id="K1T3W9"/>
<dbReference type="InterPro" id="IPR046335">
    <property type="entry name" value="LacI/GalR-like_sensor"/>
</dbReference>
<gene>
    <name evidence="5" type="ORF">OBE_12251</name>
</gene>
<evidence type="ECO:0000256" key="1">
    <source>
        <dbReference type="ARBA" id="ARBA00023015"/>
    </source>
</evidence>
<dbReference type="EMBL" id="AJWZ01008434">
    <property type="protein sequence ID" value="EKC54121.1"/>
    <property type="molecule type" value="Genomic_DNA"/>
</dbReference>
<evidence type="ECO:0000256" key="2">
    <source>
        <dbReference type="ARBA" id="ARBA00023125"/>
    </source>
</evidence>